<reference evidence="1" key="1">
    <citation type="submission" date="2022-09" db="EMBL/GenBank/DDBJ databases">
        <title>Comparative genomics and taxonomic characterization of three novel marine species of genus Reichenbachiella exhibiting antioxidant and polysaccharide degradation activities.</title>
        <authorList>
            <person name="Muhammad N."/>
            <person name="Lee Y.-J."/>
            <person name="Ko J."/>
            <person name="Kim S.-G."/>
        </authorList>
    </citation>
    <scope>NUCLEOTIDE SEQUENCE</scope>
    <source>
        <strain evidence="1">BKB1-1</strain>
    </source>
</reference>
<gene>
    <name evidence="1" type="ORF">N6H18_00380</name>
</gene>
<keyword evidence="2" id="KW-1185">Reference proteome</keyword>
<name>A0ABY6CPJ1_9BACT</name>
<evidence type="ECO:0000313" key="2">
    <source>
        <dbReference type="Proteomes" id="UP001065174"/>
    </source>
</evidence>
<dbReference type="Proteomes" id="UP001065174">
    <property type="component" value="Chromosome"/>
</dbReference>
<accession>A0ABY6CPJ1</accession>
<proteinExistence type="predicted"/>
<sequence length="163" mass="18759">MPKFYPLIVFIVFGAFLIPNLIEITVGQEHFPFSNNPMFGHYVTTQDTTVTFDFVIASSNNEMKPIDYPKYGLWEVKLKRYYFSNVYGSSEPGSPQGYFEGGVEGFEQRNEAFFLKLSDLILAKNSDTEGIYLLMDWLTPSERAFKIDTLGYYDVESRSFNSL</sequence>
<evidence type="ECO:0000313" key="1">
    <source>
        <dbReference type="EMBL" id="UXP32431.1"/>
    </source>
</evidence>
<dbReference type="RefSeq" id="WP_262309866.1">
    <property type="nucleotide sequence ID" value="NZ_CP106679.1"/>
</dbReference>
<protein>
    <submittedName>
        <fullName evidence="1">Uncharacterized protein</fullName>
    </submittedName>
</protein>
<organism evidence="1 2">
    <name type="scientific">Reichenbachiella agarivorans</name>
    <dbReference type="NCBI Taxonomy" id="2979464"/>
    <lineage>
        <taxon>Bacteria</taxon>
        <taxon>Pseudomonadati</taxon>
        <taxon>Bacteroidota</taxon>
        <taxon>Cytophagia</taxon>
        <taxon>Cytophagales</taxon>
        <taxon>Reichenbachiellaceae</taxon>
        <taxon>Reichenbachiella</taxon>
    </lineage>
</organism>
<dbReference type="EMBL" id="CP106679">
    <property type="protein sequence ID" value="UXP32431.1"/>
    <property type="molecule type" value="Genomic_DNA"/>
</dbReference>